<dbReference type="SUPFAM" id="SSF57959">
    <property type="entry name" value="Leucine zipper domain"/>
    <property type="match status" value="1"/>
</dbReference>
<accession>A0A6A6P7F6</accession>
<dbReference type="PANTHER" id="PTHR47416:SF8">
    <property type="entry name" value="BASIC-LEUCINE ZIPPER TRANSCRIPTION FACTOR E-RELATED"/>
    <property type="match status" value="1"/>
</dbReference>
<reference evidence="9" key="1">
    <citation type="journal article" date="2020" name="Stud. Mycol.">
        <title>101 Dothideomycetes genomes: a test case for predicting lifestyles and emergence of pathogens.</title>
        <authorList>
            <person name="Haridas S."/>
            <person name="Albert R."/>
            <person name="Binder M."/>
            <person name="Bloem J."/>
            <person name="Labutti K."/>
            <person name="Salamov A."/>
            <person name="Andreopoulos B."/>
            <person name="Baker S."/>
            <person name="Barry K."/>
            <person name="Bills G."/>
            <person name="Bluhm B."/>
            <person name="Cannon C."/>
            <person name="Castanera R."/>
            <person name="Culley D."/>
            <person name="Daum C."/>
            <person name="Ezra D."/>
            <person name="Gonzalez J."/>
            <person name="Henrissat B."/>
            <person name="Kuo A."/>
            <person name="Liang C."/>
            <person name="Lipzen A."/>
            <person name="Lutzoni F."/>
            <person name="Magnuson J."/>
            <person name="Mondo S."/>
            <person name="Nolan M."/>
            <person name="Ohm R."/>
            <person name="Pangilinan J."/>
            <person name="Park H.-J."/>
            <person name="Ramirez L."/>
            <person name="Alfaro M."/>
            <person name="Sun H."/>
            <person name="Tritt A."/>
            <person name="Yoshinaga Y."/>
            <person name="Zwiers L.-H."/>
            <person name="Turgeon B."/>
            <person name="Goodwin S."/>
            <person name="Spatafora J."/>
            <person name="Crous P."/>
            <person name="Grigoriev I."/>
        </authorList>
    </citation>
    <scope>NUCLEOTIDE SEQUENCE</scope>
    <source>
        <strain evidence="9">ATCC 16933</strain>
    </source>
</reference>
<keyword evidence="10" id="KW-1185">Reference proteome</keyword>
<dbReference type="Gene3D" id="1.20.5.170">
    <property type="match status" value="1"/>
</dbReference>
<keyword evidence="4" id="KW-0238">DNA-binding</keyword>
<protein>
    <recommendedName>
        <fullName evidence="8">BZIP domain-containing protein</fullName>
    </recommendedName>
</protein>
<dbReference type="InterPro" id="IPR004827">
    <property type="entry name" value="bZIP"/>
</dbReference>
<comment type="similarity">
    <text evidence="2">Belongs to the bZIP family.</text>
</comment>
<keyword evidence="3" id="KW-0805">Transcription regulation</keyword>
<organism evidence="9 10">
    <name type="scientific">Lineolata rhizophorae</name>
    <dbReference type="NCBI Taxonomy" id="578093"/>
    <lineage>
        <taxon>Eukaryota</taxon>
        <taxon>Fungi</taxon>
        <taxon>Dikarya</taxon>
        <taxon>Ascomycota</taxon>
        <taxon>Pezizomycotina</taxon>
        <taxon>Dothideomycetes</taxon>
        <taxon>Dothideomycetes incertae sedis</taxon>
        <taxon>Lineolatales</taxon>
        <taxon>Lineolataceae</taxon>
        <taxon>Lineolata</taxon>
    </lineage>
</organism>
<evidence type="ECO:0000256" key="5">
    <source>
        <dbReference type="ARBA" id="ARBA00023163"/>
    </source>
</evidence>
<dbReference type="AlphaFoldDB" id="A0A6A6P7F6"/>
<evidence type="ECO:0000256" key="1">
    <source>
        <dbReference type="ARBA" id="ARBA00004123"/>
    </source>
</evidence>
<feature type="domain" description="BZIP" evidence="8">
    <location>
        <begin position="249"/>
        <end position="312"/>
    </location>
</feature>
<evidence type="ECO:0000256" key="6">
    <source>
        <dbReference type="ARBA" id="ARBA00023242"/>
    </source>
</evidence>
<dbReference type="PROSITE" id="PS50217">
    <property type="entry name" value="BZIP"/>
    <property type="match status" value="1"/>
</dbReference>
<dbReference type="CDD" id="cd14686">
    <property type="entry name" value="bZIP"/>
    <property type="match status" value="1"/>
</dbReference>
<feature type="compositionally biased region" description="Polar residues" evidence="7">
    <location>
        <begin position="202"/>
        <end position="211"/>
    </location>
</feature>
<feature type="region of interest" description="Disordered" evidence="7">
    <location>
        <begin position="191"/>
        <end position="218"/>
    </location>
</feature>
<evidence type="ECO:0000313" key="10">
    <source>
        <dbReference type="Proteomes" id="UP000799766"/>
    </source>
</evidence>
<sequence>MTGLHLDYSSRPSSAHPVDRKPSLFDNDFQDDDFMASSIMSPLTANRRESFTHSGVFSPGAQSAILDEYNTPVGVPENVSHTNPFYGGRATNNNNPFTHMDSAQAANYGQHFFAQQSYDAESKPVEFSAQDYDQSPAFFPNQVAGSSFGGLPMQSNVRPASVFGPSTAIDTPTSASPHPRQEWMAMAEHEVESRPANKRTRLNSPPRSASQMRDGIRKKNHRFEIPPERSLNNIDELIQNSKDDNEIKELKQQKRLLRNRQAALDSRQRKKKHTEELEEEKKNWGKHIQILEERLGTLQIQLEQCDNERQDLARRNVEAQEHIHALQWEREEMVRQHTLETGDLRKKITVLSEGLEATANSTAMSATASSTGFNEFTADLGALDMGNEFDDILVRDYMESTPTPTSANPSNDTAVVVSRKADIASEDKPVTSGMLLMLLLCGAFVASKSSTGSTPVIPRVSDEVRAASAHVLDSIFKDAGVAPSSQITTGNPNTVISRTVSGLEPGPSGDAWQASAFGGAGLSFGDMGSGTPLDALASQLITPSKSQEAEQAFSITPAQHNSYTSADYTRRVYASNDEGVDALSPGSQAAGSSPRRNLAEALAAMREQRKGDGAAEVYTRSLLWESIPRNVVQEFNRMVEESNGQGRKAGDGNAGVEAGG</sequence>
<comment type="subcellular location">
    <subcellularLocation>
        <location evidence="1">Nucleus</location>
    </subcellularLocation>
</comment>
<feature type="region of interest" description="Disordered" evidence="7">
    <location>
        <begin position="258"/>
        <end position="278"/>
    </location>
</feature>
<evidence type="ECO:0000256" key="7">
    <source>
        <dbReference type="SAM" id="MobiDB-lite"/>
    </source>
</evidence>
<dbReference type="InterPro" id="IPR046347">
    <property type="entry name" value="bZIP_sf"/>
</dbReference>
<dbReference type="Pfam" id="PF00170">
    <property type="entry name" value="bZIP_1"/>
    <property type="match status" value="1"/>
</dbReference>
<evidence type="ECO:0000259" key="8">
    <source>
        <dbReference type="PROSITE" id="PS50217"/>
    </source>
</evidence>
<keyword evidence="5" id="KW-0804">Transcription</keyword>
<dbReference type="OrthoDB" id="644067at2759"/>
<feature type="region of interest" description="Disordered" evidence="7">
    <location>
        <begin position="1"/>
        <end position="24"/>
    </location>
</feature>
<evidence type="ECO:0000313" key="9">
    <source>
        <dbReference type="EMBL" id="KAF2459931.1"/>
    </source>
</evidence>
<keyword evidence="6" id="KW-0539">Nucleus</keyword>
<gene>
    <name evidence="9" type="ORF">BDY21DRAFT_384381</name>
</gene>
<dbReference type="GO" id="GO:0005634">
    <property type="term" value="C:nucleus"/>
    <property type="evidence" value="ECO:0007669"/>
    <property type="project" value="UniProtKB-SubCell"/>
</dbReference>
<dbReference type="EMBL" id="MU001674">
    <property type="protein sequence ID" value="KAF2459931.1"/>
    <property type="molecule type" value="Genomic_DNA"/>
</dbReference>
<feature type="region of interest" description="Disordered" evidence="7">
    <location>
        <begin position="640"/>
        <end position="660"/>
    </location>
</feature>
<evidence type="ECO:0000256" key="2">
    <source>
        <dbReference type="ARBA" id="ARBA00007163"/>
    </source>
</evidence>
<dbReference type="GO" id="GO:0003700">
    <property type="term" value="F:DNA-binding transcription factor activity"/>
    <property type="evidence" value="ECO:0007669"/>
    <property type="project" value="InterPro"/>
</dbReference>
<dbReference type="Proteomes" id="UP000799766">
    <property type="component" value="Unassembled WGS sequence"/>
</dbReference>
<evidence type="ECO:0000256" key="4">
    <source>
        <dbReference type="ARBA" id="ARBA00023125"/>
    </source>
</evidence>
<dbReference type="SMART" id="SM00338">
    <property type="entry name" value="BRLZ"/>
    <property type="match status" value="1"/>
</dbReference>
<evidence type="ECO:0000256" key="3">
    <source>
        <dbReference type="ARBA" id="ARBA00023015"/>
    </source>
</evidence>
<dbReference type="PANTHER" id="PTHR47416">
    <property type="entry name" value="BASIC-LEUCINE ZIPPER TRANSCRIPTION FACTOR F-RELATED"/>
    <property type="match status" value="1"/>
</dbReference>
<dbReference type="GO" id="GO:0003677">
    <property type="term" value="F:DNA binding"/>
    <property type="evidence" value="ECO:0007669"/>
    <property type="project" value="UniProtKB-KW"/>
</dbReference>
<name>A0A6A6P7F6_9PEZI</name>
<proteinExistence type="inferred from homology"/>